<comment type="similarity">
    <text evidence="3 6">Belongs to the peptidase S33 family.</text>
</comment>
<dbReference type="Pfam" id="PF06441">
    <property type="entry name" value="EHN"/>
    <property type="match status" value="1"/>
</dbReference>
<comment type="catalytic activity">
    <reaction evidence="6">
        <text>cis-stilbene oxide + H2O = (1R,2R)-hydrobenzoin</text>
        <dbReference type="Rhea" id="RHEA:23900"/>
        <dbReference type="ChEBI" id="CHEBI:15377"/>
        <dbReference type="ChEBI" id="CHEBI:50004"/>
        <dbReference type="ChEBI" id="CHEBI:50014"/>
        <dbReference type="EC" id="3.3.2.9"/>
    </reaction>
</comment>
<dbReference type="InterPro" id="IPR010497">
    <property type="entry name" value="Epoxide_hydro_N"/>
</dbReference>
<reference evidence="10" key="1">
    <citation type="submission" date="2021-08" db="EMBL/GenBank/DDBJ databases">
        <authorList>
            <person name="Misof B."/>
            <person name="Oliver O."/>
            <person name="Podsiadlowski L."/>
            <person name="Donath A."/>
            <person name="Peters R."/>
            <person name="Mayer C."/>
            <person name="Rust J."/>
            <person name="Gunkel S."/>
            <person name="Lesny P."/>
            <person name="Martin S."/>
            <person name="Oeyen J.P."/>
            <person name="Petersen M."/>
            <person name="Panagiotis P."/>
            <person name="Wilbrandt J."/>
            <person name="Tanja T."/>
        </authorList>
    </citation>
    <scope>NUCLEOTIDE SEQUENCE</scope>
    <source>
        <strain evidence="10">GBR_01_08_01A</strain>
        <tissue evidence="10">Thorax + abdomen</tissue>
    </source>
</reference>
<feature type="domain" description="Epoxide hydrolase N-terminal" evidence="9">
    <location>
        <begin position="47"/>
        <end position="156"/>
    </location>
</feature>
<organism evidence="10 11">
    <name type="scientific">Odynerus spinipes</name>
    <dbReference type="NCBI Taxonomy" id="1348599"/>
    <lineage>
        <taxon>Eukaryota</taxon>
        <taxon>Metazoa</taxon>
        <taxon>Ecdysozoa</taxon>
        <taxon>Arthropoda</taxon>
        <taxon>Hexapoda</taxon>
        <taxon>Insecta</taxon>
        <taxon>Pterygota</taxon>
        <taxon>Neoptera</taxon>
        <taxon>Endopterygota</taxon>
        <taxon>Hymenoptera</taxon>
        <taxon>Apocrita</taxon>
        <taxon>Aculeata</taxon>
        <taxon>Vespoidea</taxon>
        <taxon>Vespidae</taxon>
        <taxon>Eumeninae</taxon>
        <taxon>Odynerus</taxon>
    </lineage>
</organism>
<keyword evidence="4 6" id="KW-0058">Aromatic hydrocarbons catabolism</keyword>
<dbReference type="InterPro" id="IPR000639">
    <property type="entry name" value="Epox_hydrolase-like"/>
</dbReference>
<dbReference type="AlphaFoldDB" id="A0AAD9VUJ8"/>
<dbReference type="EC" id="3.3.2.9" evidence="6"/>
<dbReference type="PANTHER" id="PTHR21661:SF35">
    <property type="entry name" value="EPOXIDE HYDROLASE"/>
    <property type="match status" value="1"/>
</dbReference>
<name>A0AAD9VUJ8_9HYME</name>
<evidence type="ECO:0000256" key="1">
    <source>
        <dbReference type="ARBA" id="ARBA00000221"/>
    </source>
</evidence>
<dbReference type="InterPro" id="IPR016292">
    <property type="entry name" value="Epoxide_hydrolase"/>
</dbReference>
<comment type="caution">
    <text evidence="10">The sequence shown here is derived from an EMBL/GenBank/DDBJ whole genome shotgun (WGS) entry which is preliminary data.</text>
</comment>
<dbReference type="GO" id="GO:0097176">
    <property type="term" value="P:epoxide metabolic process"/>
    <property type="evidence" value="ECO:0007669"/>
    <property type="project" value="TreeGrafter"/>
</dbReference>
<dbReference type="InterPro" id="IPR029058">
    <property type="entry name" value="AB_hydrolase_fold"/>
</dbReference>
<accession>A0AAD9VUJ8</accession>
<dbReference type="SUPFAM" id="SSF53474">
    <property type="entry name" value="alpha/beta-Hydrolases"/>
    <property type="match status" value="1"/>
</dbReference>
<keyword evidence="5 6" id="KW-0378">Hydrolase</keyword>
<evidence type="ECO:0000313" key="10">
    <source>
        <dbReference type="EMBL" id="KAK2586580.1"/>
    </source>
</evidence>
<feature type="signal peptide" evidence="8">
    <location>
        <begin position="1"/>
        <end position="22"/>
    </location>
</feature>
<dbReference type="PIRSF" id="PIRSF001112">
    <property type="entry name" value="Epoxide_hydrolase"/>
    <property type="match status" value="1"/>
</dbReference>
<evidence type="ECO:0000256" key="5">
    <source>
        <dbReference type="ARBA" id="ARBA00022801"/>
    </source>
</evidence>
<sequence>MGLLKAAILAVLFVILISKILFAPGDVPKLPEIWWRPGNEKMVDQKIRPFNVSFSKEMIEDLKFRLRNARKSQPPLANVGQSYGTGITDLPKLIDYWLNKYDFAKQERLINRYPQYITNIQGLNIHYVHVKPRNPGKKQILPLLLIHGWPGSFLEFNKVIPLLTTPREDPDFIFEVIVPSLPGYAYSDASTIPGLNHIHTAILFKNLMLRLGFNQFYVQGGDWGSFINNYMSAMFPQHVLGMHSNMCLSTQPYTMLKSLFFSFFPSLIVSDENYHLMYPLFYHIMKKIEHGGYLHIQSTKPDTIGVALSDSPVGLAAWILEKFTVSTSFNDETKWDDGVLEKYTIDELIDNLMMYWATNSITTSMRMYAESVTYNVIFELKPQKWQIKVPSACAQFPNEIVYQPEGLLKDAYVNLVRVNRMPRGGHFAAMEEPKLLADDIWESIKIMKSLERPTAYNS</sequence>
<dbReference type="GO" id="GO:0033961">
    <property type="term" value="F:cis-stilbene-oxide hydrolase activity"/>
    <property type="evidence" value="ECO:0007669"/>
    <property type="project" value="UniProtKB-UniRule"/>
</dbReference>
<evidence type="ECO:0000256" key="3">
    <source>
        <dbReference type="ARBA" id="ARBA00010088"/>
    </source>
</evidence>
<dbReference type="EMBL" id="JAIFRP010000012">
    <property type="protein sequence ID" value="KAK2586580.1"/>
    <property type="molecule type" value="Genomic_DNA"/>
</dbReference>
<keyword evidence="8" id="KW-0732">Signal</keyword>
<evidence type="ECO:0000256" key="7">
    <source>
        <dbReference type="PIRSR" id="PIRSR001112-1"/>
    </source>
</evidence>
<protein>
    <recommendedName>
        <fullName evidence="6">Epoxide hydrolase</fullName>
        <ecNumber evidence="6">3.3.2.9</ecNumber>
    </recommendedName>
</protein>
<evidence type="ECO:0000313" key="11">
    <source>
        <dbReference type="Proteomes" id="UP001258017"/>
    </source>
</evidence>
<dbReference type="Gene3D" id="3.40.50.1820">
    <property type="entry name" value="alpha/beta hydrolase"/>
    <property type="match status" value="1"/>
</dbReference>
<proteinExistence type="inferred from homology"/>
<comment type="function">
    <text evidence="6">Catalyzes juvenile hormone hydrolysis.</text>
</comment>
<dbReference type="PANTHER" id="PTHR21661">
    <property type="entry name" value="EPOXIDE HYDROLASE 1-RELATED"/>
    <property type="match status" value="1"/>
</dbReference>
<reference evidence="10" key="2">
    <citation type="journal article" date="2023" name="Commun. Biol.">
        <title>Intrasexual cuticular hydrocarbon dimorphism in a wasp sheds light on hydrocarbon biosynthesis genes in Hymenoptera.</title>
        <authorList>
            <person name="Moris V.C."/>
            <person name="Podsiadlowski L."/>
            <person name="Martin S."/>
            <person name="Oeyen J.P."/>
            <person name="Donath A."/>
            <person name="Petersen M."/>
            <person name="Wilbrandt J."/>
            <person name="Misof B."/>
            <person name="Liedtke D."/>
            <person name="Thamm M."/>
            <person name="Scheiner R."/>
            <person name="Schmitt T."/>
            <person name="Niehuis O."/>
        </authorList>
    </citation>
    <scope>NUCLEOTIDE SEQUENCE</scope>
    <source>
        <strain evidence="10">GBR_01_08_01A</strain>
    </source>
</reference>
<gene>
    <name evidence="10" type="ORF">KPH14_011459</name>
</gene>
<dbReference type="PRINTS" id="PR00412">
    <property type="entry name" value="EPOXHYDRLASE"/>
</dbReference>
<feature type="chain" id="PRO_5041922335" description="Epoxide hydrolase" evidence="8">
    <location>
        <begin position="23"/>
        <end position="458"/>
    </location>
</feature>
<keyword evidence="6" id="KW-0472">Membrane</keyword>
<evidence type="ECO:0000256" key="8">
    <source>
        <dbReference type="SAM" id="SignalP"/>
    </source>
</evidence>
<evidence type="ECO:0000256" key="2">
    <source>
        <dbReference type="ARBA" id="ARBA00004111"/>
    </source>
</evidence>
<evidence type="ECO:0000256" key="4">
    <source>
        <dbReference type="ARBA" id="ARBA00022797"/>
    </source>
</evidence>
<dbReference type="GO" id="GO:0005789">
    <property type="term" value="C:endoplasmic reticulum membrane"/>
    <property type="evidence" value="ECO:0007669"/>
    <property type="project" value="UniProtKB-SubCell"/>
</dbReference>
<feature type="active site" description="Nucleophile" evidence="7">
    <location>
        <position position="222"/>
    </location>
</feature>
<feature type="active site" description="Proton donor" evidence="7">
    <location>
        <position position="368"/>
    </location>
</feature>
<comment type="catalytic activity">
    <reaction evidence="1 6">
        <text>1-(4-methoxyphenyl)-N-methyl-N-[(3-methyloxetan-3-yl)methyl]methanamine + H2O = 2-{[(4-methoxybenzyl)(methyl)amino]methyl}-2-methylpropane-1,3-diol</text>
        <dbReference type="Rhea" id="RHEA:55764"/>
        <dbReference type="ChEBI" id="CHEBI:15377"/>
        <dbReference type="ChEBI" id="CHEBI:139161"/>
        <dbReference type="ChEBI" id="CHEBI:139164"/>
        <dbReference type="EC" id="3.3.2.9"/>
    </reaction>
</comment>
<comment type="subcellular location">
    <subcellularLocation>
        <location evidence="6">Endoplasmic reticulum membrane</location>
    </subcellularLocation>
    <subcellularLocation>
        <location evidence="2">Microsome membrane</location>
        <topology evidence="2">Single-pass membrane protein</topology>
    </subcellularLocation>
</comment>
<keyword evidence="6" id="KW-0256">Endoplasmic reticulum</keyword>
<evidence type="ECO:0000256" key="6">
    <source>
        <dbReference type="PIRNR" id="PIRNR001112"/>
    </source>
</evidence>
<dbReference type="Proteomes" id="UP001258017">
    <property type="component" value="Unassembled WGS sequence"/>
</dbReference>
<keyword evidence="11" id="KW-1185">Reference proteome</keyword>
<feature type="active site" description="Proton acceptor" evidence="7">
    <location>
        <position position="426"/>
    </location>
</feature>
<evidence type="ECO:0000259" key="9">
    <source>
        <dbReference type="Pfam" id="PF06441"/>
    </source>
</evidence>